<sequence>MARPEAHRKFYDFAEGRLKEEKPEEKANDSVELLKYVSDNVIGNNKVFSSPFGPRKVTYCDYIASGRSLAFIEDYIKNEVLPQYGSTHTTSSVTALQTTLYRHESRDIIRNATQASEHDRVLFIGSGATGAMHKLLHGLNLIKPPVVFVDPFTHHSSLLPLREIGSKIVRIRETSEGSVDMKHLKQALIDHQSTGHCLIGCFTAASNISGIINDDVAITILLHKYGALAFWDYATAAPYTKLSVNPIVENDVERLAHKDAIFFSMHKFLGGVQTPGILIAKKHLFENPVPQECGGGTVFFVSRESHRYLQDVETREEGGTPAIVEAIRGGMVMQLKMSITPEAIMARNNDLSVKLSEFVKSVPELVALGNINFRERLPILSFMVRHKVSGHLLHHNFVAALLNDLFGIQARGGCACAGPYAQDLMGLDENLAQKYETLLIEDTRLDRIHLRRRMQEHSDVEVLRPGFVRLNLPYTASNEEVDFILNSVAIVCTDGWKLLPQYNFNPETGEWKHFTNLVFKERQWLQNISYQGGKFSYVAKDLCSEAPDAKQCISLATKIINEASKMSQRRQIPDDTIIFNEEAAKLRWFLLPSEAKEILNASTSSTCEYKTNIPFIPPTYPISEELLKERQDFIWEENTINRWQKQVKDFTIENDDEKHVNAKTECNKDNLKTKTSNETNECEKKIKYKAINKEEKIMLVESNVGNIKKETHIYSLKPGGKIKPITNPHSNKKGKIVCEDLKCFIKRDDSNDKVHNEGTINVDDSCNDDLNEKTNDTITNDLEKQMENIALKKIKNKWHSPPKNIYNPTIEAIQ</sequence>
<feature type="non-terminal residue" evidence="2">
    <location>
        <position position="814"/>
    </location>
</feature>
<dbReference type="Gene3D" id="3.40.640.10">
    <property type="entry name" value="Type I PLP-dependent aspartate aminotransferase-like (Major domain)"/>
    <property type="match status" value="1"/>
</dbReference>
<dbReference type="Pfam" id="PF00266">
    <property type="entry name" value="Aminotran_5"/>
    <property type="match status" value="1"/>
</dbReference>
<feature type="domain" description="Aminotransferase class V" evidence="1">
    <location>
        <begin position="60"/>
        <end position="422"/>
    </location>
</feature>
<gene>
    <name evidence="2" type="ORF">MNOR_LOCUS38374</name>
</gene>
<protein>
    <recommendedName>
        <fullName evidence="1">Aminotransferase class V domain-containing protein</fullName>
    </recommendedName>
</protein>
<proteinExistence type="predicted"/>
<reference evidence="2 3" key="1">
    <citation type="submission" date="2024-05" db="EMBL/GenBank/DDBJ databases">
        <authorList>
            <person name="Wallberg A."/>
        </authorList>
    </citation>
    <scope>NUCLEOTIDE SEQUENCE [LARGE SCALE GENOMIC DNA]</scope>
</reference>
<dbReference type="AlphaFoldDB" id="A0AAV2SPL3"/>
<dbReference type="EMBL" id="CAXKWB010086379">
    <property type="protein sequence ID" value="CAL4211056.1"/>
    <property type="molecule type" value="Genomic_DNA"/>
</dbReference>
<keyword evidence="3" id="KW-1185">Reference proteome</keyword>
<dbReference type="InterPro" id="IPR000192">
    <property type="entry name" value="Aminotrans_V_dom"/>
</dbReference>
<dbReference type="SUPFAM" id="SSF53383">
    <property type="entry name" value="PLP-dependent transferases"/>
    <property type="match status" value="1"/>
</dbReference>
<organism evidence="2 3">
    <name type="scientific">Meganyctiphanes norvegica</name>
    <name type="common">Northern krill</name>
    <name type="synonym">Thysanopoda norvegica</name>
    <dbReference type="NCBI Taxonomy" id="48144"/>
    <lineage>
        <taxon>Eukaryota</taxon>
        <taxon>Metazoa</taxon>
        <taxon>Ecdysozoa</taxon>
        <taxon>Arthropoda</taxon>
        <taxon>Crustacea</taxon>
        <taxon>Multicrustacea</taxon>
        <taxon>Malacostraca</taxon>
        <taxon>Eumalacostraca</taxon>
        <taxon>Eucarida</taxon>
        <taxon>Euphausiacea</taxon>
        <taxon>Euphausiidae</taxon>
        <taxon>Meganyctiphanes</taxon>
    </lineage>
</organism>
<name>A0AAV2SPL3_MEGNR</name>
<dbReference type="PANTHER" id="PTHR43686:SF1">
    <property type="entry name" value="AMINOTRAN_5 DOMAIN-CONTAINING PROTEIN"/>
    <property type="match status" value="1"/>
</dbReference>
<dbReference type="InterPro" id="IPR015424">
    <property type="entry name" value="PyrdxlP-dep_Trfase"/>
</dbReference>
<dbReference type="InterPro" id="IPR015421">
    <property type="entry name" value="PyrdxlP-dep_Trfase_major"/>
</dbReference>
<dbReference type="PANTHER" id="PTHR43686">
    <property type="entry name" value="SULFURTRANSFERASE-RELATED"/>
    <property type="match status" value="1"/>
</dbReference>
<dbReference type="InterPro" id="IPR015422">
    <property type="entry name" value="PyrdxlP-dep_Trfase_small"/>
</dbReference>
<evidence type="ECO:0000313" key="2">
    <source>
        <dbReference type="EMBL" id="CAL4211056.1"/>
    </source>
</evidence>
<accession>A0AAV2SPL3</accession>
<evidence type="ECO:0000313" key="3">
    <source>
        <dbReference type="Proteomes" id="UP001497623"/>
    </source>
</evidence>
<dbReference type="Gene3D" id="3.90.1150.10">
    <property type="entry name" value="Aspartate Aminotransferase, domain 1"/>
    <property type="match status" value="1"/>
</dbReference>
<dbReference type="Proteomes" id="UP001497623">
    <property type="component" value="Unassembled WGS sequence"/>
</dbReference>
<comment type="caution">
    <text evidence="2">The sequence shown here is derived from an EMBL/GenBank/DDBJ whole genome shotgun (WGS) entry which is preliminary data.</text>
</comment>
<evidence type="ECO:0000259" key="1">
    <source>
        <dbReference type="Pfam" id="PF00266"/>
    </source>
</evidence>